<gene>
    <name evidence="2" type="ORF">RV00_GL000858</name>
</gene>
<evidence type="ECO:0000313" key="2">
    <source>
        <dbReference type="EMBL" id="OJG34326.1"/>
    </source>
</evidence>
<keyword evidence="1" id="KW-0472">Membrane</keyword>
<keyword evidence="1" id="KW-0812">Transmembrane</keyword>
<dbReference type="PANTHER" id="PTHR40044:SF1">
    <property type="entry name" value="INTEGRAL MEMBRANE PROTEIN"/>
    <property type="match status" value="1"/>
</dbReference>
<dbReference type="STRING" id="319970.RV00_GL000858"/>
<sequence>MNLVEKKRVNVVVTNGIIMALYLALTILVSPVASGAIQFRISESLNHLVVFNRKFLWGIFGGVVVYNAIFGMGWLDVVFGGGQTLLALSLTALLQNVIKNTKVRLALNVLFFSGSMFMIAWMLNLTAQLPFWPTYGWTALSEAIIMTISAPIMFYLDKRLHFKQQL</sequence>
<feature type="transmembrane region" description="Helical" evidence="1">
    <location>
        <begin position="55"/>
        <end position="75"/>
    </location>
</feature>
<dbReference type="PANTHER" id="PTHR40044">
    <property type="entry name" value="INTEGRAL MEMBRANE PROTEIN-RELATED"/>
    <property type="match status" value="1"/>
</dbReference>
<comment type="caution">
    <text evidence="2">The sequence shown here is derived from an EMBL/GenBank/DDBJ whole genome shotgun (WGS) entry which is preliminary data.</text>
</comment>
<keyword evidence="1" id="KW-1133">Transmembrane helix</keyword>
<protein>
    <recommendedName>
        <fullName evidence="4">Integral membrane protein</fullName>
    </recommendedName>
</protein>
<feature type="transmembrane region" description="Helical" evidence="1">
    <location>
        <begin position="135"/>
        <end position="156"/>
    </location>
</feature>
<reference evidence="2 3" key="1">
    <citation type="submission" date="2014-12" db="EMBL/GenBank/DDBJ databases">
        <title>Draft genome sequences of 29 type strains of Enterococci.</title>
        <authorList>
            <person name="Zhong Z."/>
            <person name="Sun Z."/>
            <person name="Liu W."/>
            <person name="Zhang W."/>
            <person name="Zhang H."/>
        </authorList>
    </citation>
    <scope>NUCLEOTIDE SEQUENCE [LARGE SCALE GENOMIC DNA]</scope>
    <source>
        <strain evidence="2 3">DSM 22802</strain>
    </source>
</reference>
<dbReference type="InterPro" id="IPR010387">
    <property type="entry name" value="QueT"/>
</dbReference>
<feature type="transmembrane region" description="Helical" evidence="1">
    <location>
        <begin position="12"/>
        <end position="34"/>
    </location>
</feature>
<dbReference type="Pfam" id="PF06177">
    <property type="entry name" value="QueT"/>
    <property type="match status" value="1"/>
</dbReference>
<dbReference type="EMBL" id="JXKM01000014">
    <property type="protein sequence ID" value="OJG34326.1"/>
    <property type="molecule type" value="Genomic_DNA"/>
</dbReference>
<organism evidence="2 3">
    <name type="scientific">Enterococcus devriesei</name>
    <dbReference type="NCBI Taxonomy" id="319970"/>
    <lineage>
        <taxon>Bacteria</taxon>
        <taxon>Bacillati</taxon>
        <taxon>Bacillota</taxon>
        <taxon>Bacilli</taxon>
        <taxon>Lactobacillales</taxon>
        <taxon>Enterococcaceae</taxon>
        <taxon>Enterococcus</taxon>
    </lineage>
</organism>
<name>A0A1L8SQK0_9ENTE</name>
<evidence type="ECO:0008006" key="4">
    <source>
        <dbReference type="Google" id="ProtNLM"/>
    </source>
</evidence>
<accession>A0A1L8SQK0</accession>
<feature type="transmembrane region" description="Helical" evidence="1">
    <location>
        <begin position="81"/>
        <end position="98"/>
    </location>
</feature>
<dbReference type="OrthoDB" id="1706970at2"/>
<dbReference type="RefSeq" id="WP_071863204.1">
    <property type="nucleotide sequence ID" value="NZ_CAURXW010000022.1"/>
</dbReference>
<evidence type="ECO:0000256" key="1">
    <source>
        <dbReference type="SAM" id="Phobius"/>
    </source>
</evidence>
<dbReference type="AlphaFoldDB" id="A0A1L8SQK0"/>
<dbReference type="PIRSF" id="PIRSF031501">
    <property type="entry name" value="QueT"/>
    <property type="match status" value="1"/>
</dbReference>
<proteinExistence type="predicted"/>
<evidence type="ECO:0000313" key="3">
    <source>
        <dbReference type="Proteomes" id="UP000183700"/>
    </source>
</evidence>
<feature type="transmembrane region" description="Helical" evidence="1">
    <location>
        <begin position="105"/>
        <end position="123"/>
    </location>
</feature>
<keyword evidence="3" id="KW-1185">Reference proteome</keyword>
<dbReference type="Proteomes" id="UP000183700">
    <property type="component" value="Unassembled WGS sequence"/>
</dbReference>